<feature type="domain" description="Nitroreductase" evidence="4">
    <location>
        <begin position="9"/>
        <end position="59"/>
    </location>
</feature>
<name>A0A1T4VEV0_9BACT</name>
<dbReference type="PANTHER" id="PTHR23026:SF90">
    <property type="entry name" value="IODOTYROSINE DEIODINASE 1"/>
    <property type="match status" value="1"/>
</dbReference>
<keyword evidence="3" id="KW-0560">Oxidoreductase</keyword>
<feature type="domain" description="Nitroreductase" evidence="4">
    <location>
        <begin position="65"/>
        <end position="147"/>
    </location>
</feature>
<proteinExistence type="predicted"/>
<dbReference type="Proteomes" id="UP000189733">
    <property type="component" value="Unassembled WGS sequence"/>
</dbReference>
<evidence type="ECO:0000259" key="4">
    <source>
        <dbReference type="Pfam" id="PF00881"/>
    </source>
</evidence>
<dbReference type="STRING" id="1121442.SAMN02745702_00139"/>
<dbReference type="Gene3D" id="3.40.109.10">
    <property type="entry name" value="NADH Oxidase"/>
    <property type="match status" value="1"/>
</dbReference>
<dbReference type="InterPro" id="IPR050627">
    <property type="entry name" value="Nitroreductase/BluB"/>
</dbReference>
<evidence type="ECO:0000256" key="1">
    <source>
        <dbReference type="ARBA" id="ARBA00022630"/>
    </source>
</evidence>
<dbReference type="RefSeq" id="WP_078683469.1">
    <property type="nucleotide sequence ID" value="NZ_FUYA01000001.1"/>
</dbReference>
<evidence type="ECO:0000313" key="6">
    <source>
        <dbReference type="Proteomes" id="UP000189733"/>
    </source>
</evidence>
<keyword evidence="1" id="KW-0285">Flavoprotein</keyword>
<keyword evidence="6" id="KW-1185">Reference proteome</keyword>
<dbReference type="EMBL" id="FUYA01000001">
    <property type="protein sequence ID" value="SKA63482.1"/>
    <property type="molecule type" value="Genomic_DNA"/>
</dbReference>
<evidence type="ECO:0000256" key="3">
    <source>
        <dbReference type="ARBA" id="ARBA00023002"/>
    </source>
</evidence>
<gene>
    <name evidence="5" type="ORF">SAMN02745702_00139</name>
</gene>
<dbReference type="SUPFAM" id="SSF55469">
    <property type="entry name" value="FMN-dependent nitroreductase-like"/>
    <property type="match status" value="1"/>
</dbReference>
<reference evidence="5 6" key="1">
    <citation type="submission" date="2017-02" db="EMBL/GenBank/DDBJ databases">
        <authorList>
            <person name="Peterson S.W."/>
        </authorList>
    </citation>
    <scope>NUCLEOTIDE SEQUENCE [LARGE SCALE GENOMIC DNA]</scope>
    <source>
        <strain evidence="5 6">DSM 18034</strain>
    </source>
</reference>
<evidence type="ECO:0000256" key="2">
    <source>
        <dbReference type="ARBA" id="ARBA00022643"/>
    </source>
</evidence>
<dbReference type="InterPro" id="IPR000415">
    <property type="entry name" value="Nitroreductase-like"/>
</dbReference>
<organism evidence="5 6">
    <name type="scientific">Desulfobaculum bizertense DSM 18034</name>
    <dbReference type="NCBI Taxonomy" id="1121442"/>
    <lineage>
        <taxon>Bacteria</taxon>
        <taxon>Pseudomonadati</taxon>
        <taxon>Thermodesulfobacteriota</taxon>
        <taxon>Desulfovibrionia</taxon>
        <taxon>Desulfovibrionales</taxon>
        <taxon>Desulfovibrionaceae</taxon>
        <taxon>Desulfobaculum</taxon>
    </lineage>
</organism>
<dbReference type="PANTHER" id="PTHR23026">
    <property type="entry name" value="NADPH NITROREDUCTASE"/>
    <property type="match status" value="1"/>
</dbReference>
<keyword evidence="2" id="KW-0288">FMN</keyword>
<dbReference type="CDD" id="cd02150">
    <property type="entry name" value="nitroreductase"/>
    <property type="match status" value="1"/>
</dbReference>
<dbReference type="InterPro" id="IPR029479">
    <property type="entry name" value="Nitroreductase"/>
</dbReference>
<sequence>MDIFETLHTRRSIRKFTGEDVSDEQVQELLKAAMDAPSAGNQQPWHFIVVRDREILTAIEGWHPYSKMLRKASLAIIVCADKSLEKYKDYWPQDCSAATLNILLAARGMELGAVWCGIYPMEDRMKGASEMFKLPESVVPLSLIPIGVPDQPSRTVDRFREDRIHLDRW</sequence>
<dbReference type="AlphaFoldDB" id="A0A1T4VEV0"/>
<evidence type="ECO:0000313" key="5">
    <source>
        <dbReference type="EMBL" id="SKA63482.1"/>
    </source>
</evidence>
<protein>
    <submittedName>
        <fullName evidence="5">Nitroreductase</fullName>
    </submittedName>
</protein>
<dbReference type="Pfam" id="PF00881">
    <property type="entry name" value="Nitroreductase"/>
    <property type="match status" value="2"/>
</dbReference>
<dbReference type="GO" id="GO:0016491">
    <property type="term" value="F:oxidoreductase activity"/>
    <property type="evidence" value="ECO:0007669"/>
    <property type="project" value="UniProtKB-KW"/>
</dbReference>
<accession>A0A1T4VEV0</accession>
<dbReference type="OrthoDB" id="9798230at2"/>